<proteinExistence type="predicted"/>
<keyword evidence="3" id="KW-1185">Reference proteome</keyword>
<evidence type="ECO:0000259" key="1">
    <source>
        <dbReference type="Pfam" id="PF24809"/>
    </source>
</evidence>
<organism evidence="2 3">
    <name type="scientific">Neonectria punicea</name>
    <dbReference type="NCBI Taxonomy" id="979145"/>
    <lineage>
        <taxon>Eukaryota</taxon>
        <taxon>Fungi</taxon>
        <taxon>Dikarya</taxon>
        <taxon>Ascomycota</taxon>
        <taxon>Pezizomycotina</taxon>
        <taxon>Sordariomycetes</taxon>
        <taxon>Hypocreomycetidae</taxon>
        <taxon>Hypocreales</taxon>
        <taxon>Nectriaceae</taxon>
        <taxon>Neonectria</taxon>
    </lineage>
</organism>
<comment type="caution">
    <text evidence="2">The sequence shown here is derived from an EMBL/GenBank/DDBJ whole genome shotgun (WGS) entry which is preliminary data.</text>
</comment>
<dbReference type="EMBL" id="JAZAVJ010000232">
    <property type="protein sequence ID" value="KAK7403729.1"/>
    <property type="molecule type" value="Genomic_DNA"/>
</dbReference>
<dbReference type="Pfam" id="PF24809">
    <property type="entry name" value="DUF7708"/>
    <property type="match status" value="1"/>
</dbReference>
<name>A0ABR1GPN1_9HYPO</name>
<dbReference type="InterPro" id="IPR056125">
    <property type="entry name" value="DUF7708"/>
</dbReference>
<sequence length="286" mass="31389">MDVVKSLIPTSDDLWDAAVETLGDELAPQIDDYQQTKENALSELLAATEQARARMVDKSWSFKRKNGEKVIVRDVLAKVAKWVNHFKAVGDVAVQYDPVHAALPWAGVRFLLNVAVGDLDTYNKLLESTANIAELICRNALVESLKNGSSSPAADELSRALVKLYASILTYLAKAKAYYRQNTLKRVLKSGVLASSDLDSAFAAISEAQGGVDRCSTIFGLQAQLEKHNELKRMLKDFDTPVNRWNEALSRITDQLNGISTSAPTLSQLLTYPSDKKGGDFAIDVI</sequence>
<gene>
    <name evidence="2" type="ORF">QQX98_010501</name>
</gene>
<feature type="domain" description="DUF7708" evidence="1">
    <location>
        <begin position="75"/>
        <end position="213"/>
    </location>
</feature>
<accession>A0ABR1GPN1</accession>
<evidence type="ECO:0000313" key="2">
    <source>
        <dbReference type="EMBL" id="KAK7403729.1"/>
    </source>
</evidence>
<dbReference type="Proteomes" id="UP001498476">
    <property type="component" value="Unassembled WGS sequence"/>
</dbReference>
<protein>
    <recommendedName>
        <fullName evidence="1">DUF7708 domain-containing protein</fullName>
    </recommendedName>
</protein>
<evidence type="ECO:0000313" key="3">
    <source>
        <dbReference type="Proteomes" id="UP001498476"/>
    </source>
</evidence>
<reference evidence="2 3" key="1">
    <citation type="journal article" date="2025" name="Microbiol. Resour. Announc.">
        <title>Draft genome sequences for Neonectria magnoliae and Neonectria punicea, canker pathogens of Liriodendron tulipifera and Acer saccharum in West Virginia.</title>
        <authorList>
            <person name="Petronek H.M."/>
            <person name="Kasson M.T."/>
            <person name="Metheny A.M."/>
            <person name="Stauder C.M."/>
            <person name="Lovett B."/>
            <person name="Lynch S.C."/>
            <person name="Garnas J.R."/>
            <person name="Kasson L.R."/>
            <person name="Stajich J.E."/>
        </authorList>
    </citation>
    <scope>NUCLEOTIDE SEQUENCE [LARGE SCALE GENOMIC DNA]</scope>
    <source>
        <strain evidence="2 3">NRRL 64653</strain>
    </source>
</reference>